<dbReference type="GO" id="GO:0043709">
    <property type="term" value="P:cell adhesion involved in single-species biofilm formation"/>
    <property type="evidence" value="ECO:0007669"/>
    <property type="project" value="TreeGrafter"/>
</dbReference>
<dbReference type="InterPro" id="IPR011622">
    <property type="entry name" value="7TMR_DISM_rcpt_extracell_dom2"/>
</dbReference>
<dbReference type="Pfam" id="PF00990">
    <property type="entry name" value="GGDEF"/>
    <property type="match status" value="1"/>
</dbReference>
<feature type="transmembrane region" description="Helical" evidence="4">
    <location>
        <begin position="350"/>
        <end position="372"/>
    </location>
</feature>
<dbReference type="CDD" id="cd01949">
    <property type="entry name" value="GGDEF"/>
    <property type="match status" value="1"/>
</dbReference>
<dbReference type="Proteomes" id="UP000427716">
    <property type="component" value="Chromosome"/>
</dbReference>
<gene>
    <name evidence="6" type="ORF">GM160_10730</name>
</gene>
<keyword evidence="4" id="KW-0472">Membrane</keyword>
<comment type="cofactor">
    <cofactor evidence="1">
        <name>Mg(2+)</name>
        <dbReference type="ChEBI" id="CHEBI:18420"/>
    </cofactor>
</comment>
<evidence type="ECO:0000256" key="1">
    <source>
        <dbReference type="ARBA" id="ARBA00001946"/>
    </source>
</evidence>
<feature type="domain" description="GGDEF" evidence="5">
    <location>
        <begin position="453"/>
        <end position="582"/>
    </location>
</feature>
<dbReference type="InterPro" id="IPR000160">
    <property type="entry name" value="GGDEF_dom"/>
</dbReference>
<dbReference type="GO" id="GO:1902201">
    <property type="term" value="P:negative regulation of bacterial-type flagellum-dependent cell motility"/>
    <property type="evidence" value="ECO:0007669"/>
    <property type="project" value="TreeGrafter"/>
</dbReference>
<keyword evidence="4" id="KW-1133">Transmembrane helix</keyword>
<dbReference type="GO" id="GO:0052621">
    <property type="term" value="F:diguanylate cyclase activity"/>
    <property type="evidence" value="ECO:0007669"/>
    <property type="project" value="UniProtKB-EC"/>
</dbReference>
<feature type="transmembrane region" description="Helical" evidence="4">
    <location>
        <begin position="295"/>
        <end position="313"/>
    </location>
</feature>
<dbReference type="PANTHER" id="PTHR45138:SF9">
    <property type="entry name" value="DIGUANYLATE CYCLASE DGCM-RELATED"/>
    <property type="match status" value="1"/>
</dbReference>
<feature type="transmembrane region" description="Helical" evidence="4">
    <location>
        <begin position="264"/>
        <end position="283"/>
    </location>
</feature>
<dbReference type="SMART" id="SM00267">
    <property type="entry name" value="GGDEF"/>
    <property type="match status" value="1"/>
</dbReference>
<dbReference type="EC" id="2.7.7.65" evidence="2"/>
<dbReference type="InterPro" id="IPR011623">
    <property type="entry name" value="7TMR_DISM_rcpt_extracell_dom1"/>
</dbReference>
<dbReference type="EMBL" id="CP046415">
    <property type="protein sequence ID" value="QGT79318.1"/>
    <property type="molecule type" value="Genomic_DNA"/>
</dbReference>
<dbReference type="InterPro" id="IPR029787">
    <property type="entry name" value="Nucleotide_cyclase"/>
</dbReference>
<proteinExistence type="predicted"/>
<feature type="transmembrane region" description="Helical" evidence="4">
    <location>
        <begin position="319"/>
        <end position="338"/>
    </location>
</feature>
<comment type="catalytic activity">
    <reaction evidence="3">
        <text>2 GTP = 3',3'-c-di-GMP + 2 diphosphate</text>
        <dbReference type="Rhea" id="RHEA:24898"/>
        <dbReference type="ChEBI" id="CHEBI:33019"/>
        <dbReference type="ChEBI" id="CHEBI:37565"/>
        <dbReference type="ChEBI" id="CHEBI:58805"/>
        <dbReference type="EC" id="2.7.7.65"/>
    </reaction>
</comment>
<evidence type="ECO:0000256" key="3">
    <source>
        <dbReference type="ARBA" id="ARBA00034247"/>
    </source>
</evidence>
<dbReference type="FunFam" id="3.30.70.270:FF:000001">
    <property type="entry name" value="Diguanylate cyclase domain protein"/>
    <property type="match status" value="1"/>
</dbReference>
<dbReference type="NCBIfam" id="TIGR00254">
    <property type="entry name" value="GGDEF"/>
    <property type="match status" value="1"/>
</dbReference>
<reference evidence="6 7" key="1">
    <citation type="submission" date="2019-11" db="EMBL/GenBank/DDBJ databases">
        <authorList>
            <person name="Zhang J."/>
            <person name="Sun C."/>
        </authorList>
    </citation>
    <scope>NUCLEOTIDE SEQUENCE [LARGE SCALE GENOMIC DNA]</scope>
    <source>
        <strain evidence="7">sp2</strain>
    </source>
</reference>
<dbReference type="InterPro" id="IPR043128">
    <property type="entry name" value="Rev_trsase/Diguanyl_cyclase"/>
</dbReference>
<evidence type="ECO:0000256" key="2">
    <source>
        <dbReference type="ARBA" id="ARBA00012528"/>
    </source>
</evidence>
<feature type="transmembrane region" description="Helical" evidence="4">
    <location>
        <begin position="226"/>
        <end position="244"/>
    </location>
</feature>
<feature type="transmembrane region" description="Helical" evidence="4">
    <location>
        <begin position="197"/>
        <end position="219"/>
    </location>
</feature>
<protein>
    <recommendedName>
        <fullName evidence="2">diguanylate cyclase</fullName>
        <ecNumber evidence="2">2.7.7.65</ecNumber>
    </recommendedName>
</protein>
<dbReference type="Pfam" id="PF07696">
    <property type="entry name" value="7TMR-DISMED2"/>
    <property type="match status" value="1"/>
</dbReference>
<dbReference type="InterPro" id="IPR050469">
    <property type="entry name" value="Diguanylate_Cyclase"/>
</dbReference>
<dbReference type="PROSITE" id="PS50887">
    <property type="entry name" value="GGDEF"/>
    <property type="match status" value="1"/>
</dbReference>
<dbReference type="PANTHER" id="PTHR45138">
    <property type="entry name" value="REGULATORY COMPONENTS OF SENSORY TRANSDUCTION SYSTEM"/>
    <property type="match status" value="1"/>
</dbReference>
<evidence type="ECO:0000313" key="7">
    <source>
        <dbReference type="Proteomes" id="UP000427716"/>
    </source>
</evidence>
<dbReference type="AlphaFoldDB" id="A0A6I6D3C6"/>
<keyword evidence="4" id="KW-0812">Transmembrane</keyword>
<evidence type="ECO:0000259" key="5">
    <source>
        <dbReference type="PROSITE" id="PS50887"/>
    </source>
</evidence>
<evidence type="ECO:0000256" key="4">
    <source>
        <dbReference type="SAM" id="Phobius"/>
    </source>
</evidence>
<dbReference type="Pfam" id="PF07695">
    <property type="entry name" value="7TMR-DISM_7TM"/>
    <property type="match status" value="1"/>
</dbReference>
<dbReference type="Gene3D" id="3.30.70.270">
    <property type="match status" value="1"/>
</dbReference>
<evidence type="ECO:0000313" key="6">
    <source>
        <dbReference type="EMBL" id="QGT79318.1"/>
    </source>
</evidence>
<dbReference type="SUPFAM" id="SSF55073">
    <property type="entry name" value="Nucleotide cyclase"/>
    <property type="match status" value="1"/>
</dbReference>
<dbReference type="RefSeq" id="WP_156575045.1">
    <property type="nucleotide sequence ID" value="NZ_CP046415.1"/>
</dbReference>
<organism evidence="6 7">
    <name type="scientific">Guyparkeria halophila</name>
    <dbReference type="NCBI Taxonomy" id="47960"/>
    <lineage>
        <taxon>Bacteria</taxon>
        <taxon>Pseudomonadati</taxon>
        <taxon>Pseudomonadota</taxon>
        <taxon>Gammaproteobacteria</taxon>
        <taxon>Chromatiales</taxon>
        <taxon>Thioalkalibacteraceae</taxon>
        <taxon>Guyparkeria</taxon>
    </lineage>
</organism>
<dbReference type="GO" id="GO:0005886">
    <property type="term" value="C:plasma membrane"/>
    <property type="evidence" value="ECO:0007669"/>
    <property type="project" value="TreeGrafter"/>
</dbReference>
<dbReference type="KEGG" id="ghl:GM160_10730"/>
<keyword evidence="7" id="KW-1185">Reference proteome</keyword>
<sequence length="582" mass="64023">MVGCDTAERIGADGREQGRGGVLPRVALAALLWLCAPLAQAEVDLLSGAQWATSHERLSPAEALALDYRVVESPALNLGPRQGWLWLRLRLDGPALDDSAEGEMRWLSVRWPYFRDVRVFLRDPTALPGTAASEWREVREATEIGGLLDMPGHPGRLLPRFDGERELLIRLRADGPAALRLTLGSLEEERANTLVRYTLFGVYLGAMLGMAAYSLFLMLAVRERTYLGYAAFLSATVLYIALRYNILTPWLPEAALAVPPAARAQLAVALMALSGIWFVRRFLRTQRDDRRVDRALVGVMGVALLSMPASIWLAGVLSFAIVATYAVATVVVIVWAALRAMRRGFGPAGYLLLGWSVFALAVLLYLAMLLGWLPYAGWLMVALPVGSLAEALLLAFALGNRIRHKQREETTLARERDRYRFLSEQDGLTGLYNRRALDRRLDLAIAASLRTGTPLSLIVLDTDRFKDYNDRYGHLAGDDALRCLARVMQANVREGDLCFRYGGEEFVILLPGQALAQATVIAERIREAYRGNSASELGPGGTVSLGVAQMREGDTANTLLARADAALYHAKEGGRDRVELAH</sequence>
<feature type="transmembrane region" description="Helical" evidence="4">
    <location>
        <begin position="378"/>
        <end position="398"/>
    </location>
</feature>
<accession>A0A6I6D3C6</accession>
<name>A0A6I6D3C6_9GAMM</name>